<comment type="subcellular location">
    <subcellularLocation>
        <location evidence="1">Nucleus</location>
    </subcellularLocation>
</comment>
<feature type="region of interest" description="Disordered" evidence="10">
    <location>
        <begin position="815"/>
        <end position="982"/>
    </location>
</feature>
<evidence type="ECO:0000259" key="13">
    <source>
        <dbReference type="PROSITE" id="PS50157"/>
    </source>
</evidence>
<dbReference type="PROSITE" id="PS50014">
    <property type="entry name" value="BROMODOMAIN_2"/>
    <property type="match status" value="1"/>
</dbReference>
<dbReference type="CDD" id="cd15572">
    <property type="entry name" value="PHD_BRPF"/>
    <property type="match status" value="1"/>
</dbReference>
<keyword evidence="2" id="KW-0479">Metal-binding</keyword>
<dbReference type="InterPro" id="IPR019787">
    <property type="entry name" value="Znf_PHD-finger"/>
</dbReference>
<dbReference type="PANTHER" id="PTHR13793">
    <property type="entry name" value="PHD FINGER PROTEINS"/>
    <property type="match status" value="1"/>
</dbReference>
<evidence type="ECO:0000313" key="15">
    <source>
        <dbReference type="EMBL" id="KAL3316862.1"/>
    </source>
</evidence>
<keyword evidence="16" id="KW-1185">Reference proteome</keyword>
<dbReference type="PROSITE" id="PS51805">
    <property type="entry name" value="EPHD"/>
    <property type="match status" value="1"/>
</dbReference>
<feature type="compositionally biased region" description="Basic and acidic residues" evidence="10">
    <location>
        <begin position="883"/>
        <end position="902"/>
    </location>
</feature>
<evidence type="ECO:0000256" key="3">
    <source>
        <dbReference type="ARBA" id="ARBA00022737"/>
    </source>
</evidence>
<dbReference type="InterPro" id="IPR036427">
    <property type="entry name" value="Bromodomain-like_sf"/>
</dbReference>
<evidence type="ECO:0000259" key="11">
    <source>
        <dbReference type="PROSITE" id="PS50014"/>
    </source>
</evidence>
<keyword evidence="3" id="KW-0677">Repeat</keyword>
<dbReference type="CDD" id="cd15670">
    <property type="entry name" value="ePHD_BRPF"/>
    <property type="match status" value="1"/>
</dbReference>
<evidence type="ECO:0000256" key="7">
    <source>
        <dbReference type="ARBA" id="ARBA00023242"/>
    </source>
</evidence>
<evidence type="ECO:0000256" key="8">
    <source>
        <dbReference type="PROSITE-ProRule" id="PRU00035"/>
    </source>
</evidence>
<feature type="compositionally biased region" description="Low complexity" evidence="10">
    <location>
        <begin position="951"/>
        <end position="974"/>
    </location>
</feature>
<organism evidence="15 16">
    <name type="scientific">Cichlidogyrus casuarinus</name>
    <dbReference type="NCBI Taxonomy" id="1844966"/>
    <lineage>
        <taxon>Eukaryota</taxon>
        <taxon>Metazoa</taxon>
        <taxon>Spiralia</taxon>
        <taxon>Lophotrochozoa</taxon>
        <taxon>Platyhelminthes</taxon>
        <taxon>Monogenea</taxon>
        <taxon>Monopisthocotylea</taxon>
        <taxon>Dactylogyridea</taxon>
        <taxon>Ancyrocephalidae</taxon>
        <taxon>Cichlidogyrus</taxon>
    </lineage>
</organism>
<dbReference type="InterPro" id="IPR019542">
    <property type="entry name" value="Enhancer_polycomb-like_N"/>
</dbReference>
<dbReference type="Gene3D" id="1.20.920.10">
    <property type="entry name" value="Bromodomain-like"/>
    <property type="match status" value="1"/>
</dbReference>
<feature type="compositionally biased region" description="Polar residues" evidence="10">
    <location>
        <begin position="921"/>
        <end position="934"/>
    </location>
</feature>
<feature type="domain" description="PHD-type" evidence="14">
    <location>
        <begin position="362"/>
        <end position="479"/>
    </location>
</feature>
<feature type="region of interest" description="Disordered" evidence="10">
    <location>
        <begin position="139"/>
        <end position="171"/>
    </location>
</feature>
<dbReference type="Gene3D" id="3.30.40.10">
    <property type="entry name" value="Zinc/RING finger domain, C3HC4 (zinc finger)"/>
    <property type="match status" value="2"/>
</dbReference>
<dbReference type="PANTHER" id="PTHR13793:SF107">
    <property type="entry name" value="BROMODOMAIN-CONTAINING PROTEIN HOMOLOG"/>
    <property type="match status" value="1"/>
</dbReference>
<feature type="compositionally biased region" description="Low complexity" evidence="10">
    <location>
        <begin position="140"/>
        <end position="154"/>
    </location>
</feature>
<feature type="compositionally biased region" description="Low complexity" evidence="10">
    <location>
        <begin position="826"/>
        <end position="837"/>
    </location>
</feature>
<dbReference type="InterPro" id="IPR011011">
    <property type="entry name" value="Znf_FYVE_PHD"/>
</dbReference>
<keyword evidence="4 9" id="KW-0863">Zinc-finger</keyword>
<evidence type="ECO:0000256" key="5">
    <source>
        <dbReference type="ARBA" id="ARBA00022833"/>
    </source>
</evidence>
<dbReference type="InterPro" id="IPR050701">
    <property type="entry name" value="Histone_Mod_Regulator"/>
</dbReference>
<keyword evidence="6 8" id="KW-0103">Bromodomain</keyword>
<sequence>MTPKILVDFDINEFLGRIRGNKPPYKCPADGCNKVSKSFKAFEQHMMEHKPPEPIEIPILIDHDATENDKSNAFSNNSFVPGVNANSFSTMSFAESKNFIMFDATSSTGSTTSQTYRCNIHVPLNIILKPFKDAENQTVSPSLSASLKSNSKTSSRSRNKSKRGNPRMPLSTCALPNVDSIACDTQTSTETLPDSKLNILQTPVPIFEEDPDYKERPKIEINETSSYLHFQEFTNEELNEMVEYDLDEEDIIWLDLINADRLSKKQLVIGQSVLEWVLDRFEKLSKFQTKSRGKNKGRPSVGSEDDDDDVCAVCLDGHCENTNMILFCDVCNLAVHQECYGVPYVPEGPWLCRKCLHSPSEPVQCCLCPNAGGAFKKTSDDRWAHVLCGLWVPEVMFANLTFLEPLEDIDKIAPARWRLQCFICKQRNCGACIQCHKSNCYRAFHVTCAQQAGLYMKIEHSNRPGDSGVRKNAFCDIHCPPDHFNKGNRSMYAHSDSNEFVSDDARSDRSNQLKKSQLRKVRKMLAQRRTNVEKAISLPFVPKCSMEQIINDVRGIPSHKIEFLQHAYAFWKAKRVLRRGVPLLKRLQASSSLRSVANLADDDKATEKMREQSKFWQQLRHDLEKARLLSELTRKRERVKRELFRLFVKQTEISIQPMRAYILNIIEKLQDKDRQHFFAEPVSESIAPDYYKVIKHPMDFRTMSDKCARDLYSCVEDVEKDFNLMMDNCMEYNLKESVYYKTARRLKDLASVLFKEAKEVADDCGLDKSTGLLRFSMQEKCYLDPMIFMSNDSSLSSQPLDSNVTVALKVEDIPSPVSMSKHKRPISPSTSSITSSSSRRRQIQKSPNATPTNENCSSNTRFAQRKREDAVTSRTPQRVSKRRQSDSPEKRPAKLPKIDMSTEKSVLVNGPLTPTDAGGSRVSSPAQNTHTSPLFKNRRDASLRSSRRSTRTTSIKSVRQSSSAEESSAANSECSSEDIYTSDDSTEVLPLLNGCSKNEDDIEVKTDTESSATTVTVTEEACELKRHSLRQRASTRESTLAVCGRSKFASRERTRSQSRYLGNFSRKYCISRIRNAKNILSRRSKRRRREEDADSDLIMFDETGPGSVDQGQQTASPNSATQDEYSTDENSQNLIRNALSAGRTASVFEAKDPVWAKCPGSPWYPALIIDPCAKDGYEHNGVMLPLPTASVLMSGFQRHVQLSLCLKKGKNKNADEYLEGKVSEVLKDLLATLGKEKSNDNFSCEELRSLFEKLASQPSSYLVSSLFLVVFFDTKRTWQWLTQDKLVPLAFDLQIDKKRLSEGRKSKMRMSVQKAYARAIEHLCKVHLKSYPFSGGRPVEPYLIS</sequence>
<dbReference type="InterPro" id="IPR019786">
    <property type="entry name" value="Zinc_finger_PHD-type_CS"/>
</dbReference>
<dbReference type="GO" id="GO:0005634">
    <property type="term" value="C:nucleus"/>
    <property type="evidence" value="ECO:0007669"/>
    <property type="project" value="UniProtKB-SubCell"/>
</dbReference>
<feature type="domain" description="Bromo" evidence="11">
    <location>
        <begin position="670"/>
        <end position="740"/>
    </location>
</feature>
<dbReference type="Pfam" id="PF00439">
    <property type="entry name" value="Bromodomain"/>
    <property type="match status" value="1"/>
</dbReference>
<dbReference type="SUPFAM" id="SSF57903">
    <property type="entry name" value="FYVE/PHD zinc finger"/>
    <property type="match status" value="1"/>
</dbReference>
<dbReference type="GO" id="GO:0008270">
    <property type="term" value="F:zinc ion binding"/>
    <property type="evidence" value="ECO:0007669"/>
    <property type="project" value="UniProtKB-KW"/>
</dbReference>
<dbReference type="InterPro" id="IPR001487">
    <property type="entry name" value="Bromodomain"/>
</dbReference>
<name>A0ABD2QBF2_9PLAT</name>
<evidence type="ECO:0000256" key="4">
    <source>
        <dbReference type="ARBA" id="ARBA00022771"/>
    </source>
</evidence>
<dbReference type="InterPro" id="IPR013087">
    <property type="entry name" value="Znf_C2H2_type"/>
</dbReference>
<dbReference type="PROSITE" id="PS50016">
    <property type="entry name" value="ZF_PHD_2"/>
    <property type="match status" value="1"/>
</dbReference>
<feature type="domain" description="PHD-type" evidence="12">
    <location>
        <begin position="308"/>
        <end position="358"/>
    </location>
</feature>
<evidence type="ECO:0000259" key="12">
    <source>
        <dbReference type="PROSITE" id="PS50016"/>
    </source>
</evidence>
<dbReference type="InterPro" id="IPR001965">
    <property type="entry name" value="Znf_PHD"/>
</dbReference>
<dbReference type="SMART" id="SM00297">
    <property type="entry name" value="BROMO"/>
    <property type="match status" value="1"/>
</dbReference>
<dbReference type="InterPro" id="IPR034732">
    <property type="entry name" value="EPHD"/>
</dbReference>
<dbReference type="Proteomes" id="UP001626550">
    <property type="component" value="Unassembled WGS sequence"/>
</dbReference>
<reference evidence="15 16" key="1">
    <citation type="submission" date="2024-11" db="EMBL/GenBank/DDBJ databases">
        <title>Adaptive evolution of stress response genes in parasites aligns with host niche diversity.</title>
        <authorList>
            <person name="Hahn C."/>
            <person name="Resl P."/>
        </authorList>
    </citation>
    <scope>NUCLEOTIDE SEQUENCE [LARGE SCALE GENOMIC DNA]</scope>
    <source>
        <strain evidence="15">EGGRZ-B1_66</strain>
        <tissue evidence="15">Body</tissue>
    </source>
</reference>
<dbReference type="Pfam" id="PF13831">
    <property type="entry name" value="PHD_2"/>
    <property type="match status" value="1"/>
</dbReference>
<evidence type="ECO:0000256" key="10">
    <source>
        <dbReference type="SAM" id="MobiDB-lite"/>
    </source>
</evidence>
<keyword evidence="7" id="KW-0539">Nucleus</keyword>
<feature type="compositionally biased region" description="Polar residues" evidence="10">
    <location>
        <begin position="848"/>
        <end position="862"/>
    </location>
</feature>
<dbReference type="SMART" id="SM00355">
    <property type="entry name" value="ZnF_C2H2"/>
    <property type="match status" value="1"/>
</dbReference>
<dbReference type="SUPFAM" id="SSF63748">
    <property type="entry name" value="Tudor/PWWP/MBT"/>
    <property type="match status" value="1"/>
</dbReference>
<dbReference type="FunFam" id="3.30.40.10:FF:000008">
    <property type="entry name" value="Bromodomain containing 1, isoform CRA_a"/>
    <property type="match status" value="1"/>
</dbReference>
<protein>
    <submittedName>
        <fullName evidence="15">Bromodomain and PHD finger-containing protein 1</fullName>
    </submittedName>
</protein>
<dbReference type="Gene3D" id="2.30.30.140">
    <property type="match status" value="2"/>
</dbReference>
<dbReference type="PROSITE" id="PS50157">
    <property type="entry name" value="ZINC_FINGER_C2H2_2"/>
    <property type="match status" value="1"/>
</dbReference>
<dbReference type="SUPFAM" id="SSF47370">
    <property type="entry name" value="Bromodomain"/>
    <property type="match status" value="1"/>
</dbReference>
<evidence type="ECO:0000256" key="6">
    <source>
        <dbReference type="ARBA" id="ARBA00023117"/>
    </source>
</evidence>
<dbReference type="SMART" id="SM00249">
    <property type="entry name" value="PHD"/>
    <property type="match status" value="2"/>
</dbReference>
<evidence type="ECO:0000313" key="16">
    <source>
        <dbReference type="Proteomes" id="UP001626550"/>
    </source>
</evidence>
<feature type="domain" description="C2H2-type" evidence="13">
    <location>
        <begin position="25"/>
        <end position="54"/>
    </location>
</feature>
<evidence type="ECO:0000256" key="1">
    <source>
        <dbReference type="ARBA" id="ARBA00004123"/>
    </source>
</evidence>
<dbReference type="FunFam" id="3.30.40.10:FF:000007">
    <property type="entry name" value="Bromodomain containing 1, isoform CRA_b"/>
    <property type="match status" value="1"/>
</dbReference>
<dbReference type="InterPro" id="IPR000313">
    <property type="entry name" value="PWWP_dom"/>
</dbReference>
<evidence type="ECO:0000259" key="14">
    <source>
        <dbReference type="PROSITE" id="PS51805"/>
    </source>
</evidence>
<dbReference type="Pfam" id="PF13832">
    <property type="entry name" value="zf-HC5HC2H_2"/>
    <property type="match status" value="1"/>
</dbReference>
<feature type="compositionally biased region" description="Polar residues" evidence="10">
    <location>
        <begin position="1109"/>
        <end position="1130"/>
    </location>
</feature>
<accession>A0ABD2QBF2</accession>
<dbReference type="Pfam" id="PF10513">
    <property type="entry name" value="EPL1"/>
    <property type="match status" value="1"/>
</dbReference>
<proteinExistence type="predicted"/>
<gene>
    <name evidence="15" type="primary">BRPF1</name>
    <name evidence="15" type="ORF">Ciccas_004490</name>
</gene>
<keyword evidence="5" id="KW-0862">Zinc</keyword>
<dbReference type="PRINTS" id="PR00503">
    <property type="entry name" value="BROMODOMAIN"/>
</dbReference>
<dbReference type="PROSITE" id="PS01359">
    <property type="entry name" value="ZF_PHD_1"/>
    <property type="match status" value="1"/>
</dbReference>
<evidence type="ECO:0000256" key="9">
    <source>
        <dbReference type="PROSITE-ProRule" id="PRU00042"/>
    </source>
</evidence>
<dbReference type="EMBL" id="JBJKFK010000472">
    <property type="protein sequence ID" value="KAL3316862.1"/>
    <property type="molecule type" value="Genomic_DNA"/>
</dbReference>
<evidence type="ECO:0000256" key="2">
    <source>
        <dbReference type="ARBA" id="ARBA00022723"/>
    </source>
</evidence>
<feature type="region of interest" description="Disordered" evidence="10">
    <location>
        <begin position="1082"/>
        <end position="1130"/>
    </location>
</feature>
<comment type="caution">
    <text evidence="15">The sequence shown here is derived from an EMBL/GenBank/DDBJ whole genome shotgun (WGS) entry which is preliminary data.</text>
</comment>
<dbReference type="SMART" id="SM00293">
    <property type="entry name" value="PWWP"/>
    <property type="match status" value="1"/>
</dbReference>
<dbReference type="InterPro" id="IPR013083">
    <property type="entry name" value="Znf_RING/FYVE/PHD"/>
</dbReference>
<feature type="compositionally biased region" description="Basic residues" evidence="10">
    <location>
        <begin position="155"/>
        <end position="165"/>
    </location>
</feature>